<keyword evidence="12 18" id="KW-0249">Electron transport</keyword>
<evidence type="ECO:0000256" key="5">
    <source>
        <dbReference type="ARBA" id="ARBA00022448"/>
    </source>
</evidence>
<keyword evidence="5 18" id="KW-0813">Transport</keyword>
<dbReference type="InterPro" id="IPR000883">
    <property type="entry name" value="Cyt_C_Oxase_1"/>
</dbReference>
<dbReference type="SUPFAM" id="SSF81452">
    <property type="entry name" value="Cytochrome c oxidase subunit III-like"/>
    <property type="match status" value="1"/>
</dbReference>
<dbReference type="InterPro" id="IPR000298">
    <property type="entry name" value="Cyt_c_oxidase-like_su3"/>
</dbReference>
<feature type="transmembrane region" description="Helical" evidence="19">
    <location>
        <begin position="52"/>
        <end position="76"/>
    </location>
</feature>
<feature type="transmembrane region" description="Helical" evidence="19">
    <location>
        <begin position="737"/>
        <end position="765"/>
    </location>
</feature>
<feature type="domain" description="Cytochrome oxidase subunit I profile" evidence="21">
    <location>
        <begin position="1"/>
        <end position="507"/>
    </location>
</feature>
<feature type="transmembrane region" description="Helical" evidence="19">
    <location>
        <begin position="332"/>
        <end position="354"/>
    </location>
</feature>
<feature type="transmembrane region" description="Helical" evidence="19">
    <location>
        <begin position="580"/>
        <end position="600"/>
    </location>
</feature>
<dbReference type="InterPro" id="IPR023615">
    <property type="entry name" value="Cyt_c_Oxase_su1_BS"/>
</dbReference>
<keyword evidence="14" id="KW-0408">Iron</keyword>
<feature type="transmembrane region" description="Helical" evidence="19">
    <location>
        <begin position="96"/>
        <end position="115"/>
    </location>
</feature>
<feature type="transmembrane region" description="Helical" evidence="19">
    <location>
        <begin position="444"/>
        <end position="468"/>
    </location>
</feature>
<keyword evidence="13 19" id="KW-1133">Transmembrane helix</keyword>
<dbReference type="RefSeq" id="WP_379680778.1">
    <property type="nucleotide sequence ID" value="NZ_JBHLWP010000016.1"/>
</dbReference>
<evidence type="ECO:0000256" key="6">
    <source>
        <dbReference type="ARBA" id="ARBA00022475"/>
    </source>
</evidence>
<feature type="transmembrane region" description="Helical" evidence="19">
    <location>
        <begin position="706"/>
        <end position="725"/>
    </location>
</feature>
<evidence type="ECO:0000313" key="23">
    <source>
        <dbReference type="Proteomes" id="UP001589773"/>
    </source>
</evidence>
<keyword evidence="8 18" id="KW-0679">Respiratory chain</keyword>
<evidence type="ECO:0000256" key="12">
    <source>
        <dbReference type="ARBA" id="ARBA00022982"/>
    </source>
</evidence>
<feature type="transmembrane region" description="Helical" evidence="19">
    <location>
        <begin position="139"/>
        <end position="163"/>
    </location>
</feature>
<protein>
    <recommendedName>
        <fullName evidence="4">cytochrome-c oxidase</fullName>
        <ecNumber evidence="4">7.1.1.9</ecNumber>
    </recommendedName>
</protein>
<evidence type="ECO:0000313" key="22">
    <source>
        <dbReference type="EMBL" id="MFC0253651.1"/>
    </source>
</evidence>
<keyword evidence="9 18" id="KW-0812">Transmembrane</keyword>
<dbReference type="PANTHER" id="PTHR10422">
    <property type="entry name" value="CYTOCHROME C OXIDASE SUBUNIT 1"/>
    <property type="match status" value="1"/>
</dbReference>
<dbReference type="InterPro" id="IPR036927">
    <property type="entry name" value="Cyt_c_oxase-like_su1_sf"/>
</dbReference>
<evidence type="ECO:0000256" key="10">
    <source>
        <dbReference type="ARBA" id="ARBA00022723"/>
    </source>
</evidence>
<proteinExistence type="inferred from homology"/>
<evidence type="ECO:0000256" key="15">
    <source>
        <dbReference type="ARBA" id="ARBA00023008"/>
    </source>
</evidence>
<keyword evidence="15" id="KW-0186">Copper</keyword>
<dbReference type="EC" id="7.1.1.9" evidence="4"/>
<dbReference type="Pfam" id="PF00115">
    <property type="entry name" value="COX1"/>
    <property type="match status" value="1"/>
</dbReference>
<keyword evidence="16 19" id="KW-0472">Membrane</keyword>
<evidence type="ECO:0000256" key="11">
    <source>
        <dbReference type="ARBA" id="ARBA00022967"/>
    </source>
</evidence>
<dbReference type="Gene3D" id="1.20.120.80">
    <property type="entry name" value="Cytochrome c oxidase, subunit III, four-helix bundle"/>
    <property type="match status" value="1"/>
</dbReference>
<evidence type="ECO:0000256" key="1">
    <source>
        <dbReference type="ARBA" id="ARBA00004651"/>
    </source>
</evidence>
<comment type="pathway">
    <text evidence="2">Energy metabolism; oxidative phosphorylation.</text>
</comment>
<dbReference type="PROSITE" id="PS50253">
    <property type="entry name" value="COX3"/>
    <property type="match status" value="1"/>
</dbReference>
<feature type="domain" description="Heme-copper oxidase subunit III family profile" evidence="20">
    <location>
        <begin position="571"/>
        <end position="806"/>
    </location>
</feature>
<evidence type="ECO:0000256" key="3">
    <source>
        <dbReference type="ARBA" id="ARBA00009578"/>
    </source>
</evidence>
<feature type="transmembrane region" description="Helical" evidence="19">
    <location>
        <begin position="553"/>
        <end position="574"/>
    </location>
</feature>
<evidence type="ECO:0000256" key="17">
    <source>
        <dbReference type="ARBA" id="ARBA00047816"/>
    </source>
</evidence>
<dbReference type="NCBIfam" id="TIGR02891">
    <property type="entry name" value="CtaD_CoxA"/>
    <property type="match status" value="1"/>
</dbReference>
<keyword evidence="7 18" id="KW-0349">Heme</keyword>
<evidence type="ECO:0000256" key="14">
    <source>
        <dbReference type="ARBA" id="ARBA00023004"/>
    </source>
</evidence>
<accession>A0ABV6FJD2</accession>
<organism evidence="22 23">
    <name type="scientific">Massilia consociata</name>
    <dbReference type="NCBI Taxonomy" id="760117"/>
    <lineage>
        <taxon>Bacteria</taxon>
        <taxon>Pseudomonadati</taxon>
        <taxon>Pseudomonadota</taxon>
        <taxon>Betaproteobacteria</taxon>
        <taxon>Burkholderiales</taxon>
        <taxon>Oxalobacteraceae</taxon>
        <taxon>Telluria group</taxon>
        <taxon>Massilia</taxon>
    </lineage>
</organism>
<keyword evidence="10" id="KW-0479">Metal-binding</keyword>
<dbReference type="SUPFAM" id="SSF81442">
    <property type="entry name" value="Cytochrome c oxidase subunit I-like"/>
    <property type="match status" value="1"/>
</dbReference>
<feature type="transmembrane region" description="Helical" evidence="19">
    <location>
        <begin position="402"/>
        <end position="424"/>
    </location>
</feature>
<evidence type="ECO:0000256" key="2">
    <source>
        <dbReference type="ARBA" id="ARBA00004673"/>
    </source>
</evidence>
<feature type="transmembrane region" description="Helical" evidence="19">
    <location>
        <begin position="12"/>
        <end position="32"/>
    </location>
</feature>
<dbReference type="InterPro" id="IPR014241">
    <property type="entry name" value="Cyt_c_oxidase_su1_bac"/>
</dbReference>
<feature type="transmembrane region" description="Helical" evidence="19">
    <location>
        <begin position="223"/>
        <end position="248"/>
    </location>
</feature>
<evidence type="ECO:0000259" key="21">
    <source>
        <dbReference type="PROSITE" id="PS50855"/>
    </source>
</evidence>
<dbReference type="PROSITE" id="PS00077">
    <property type="entry name" value="COX1_CUB"/>
    <property type="match status" value="1"/>
</dbReference>
<comment type="similarity">
    <text evidence="3 18">Belongs to the heme-copper respiratory oxidase family.</text>
</comment>
<dbReference type="CDD" id="cd01662">
    <property type="entry name" value="Ubiquinol_Oxidase_I"/>
    <property type="match status" value="1"/>
</dbReference>
<dbReference type="InterPro" id="IPR035973">
    <property type="entry name" value="Cyt_c_oxidase_su3-like_sf"/>
</dbReference>
<dbReference type="Proteomes" id="UP001589773">
    <property type="component" value="Unassembled WGS sequence"/>
</dbReference>
<sequence length="810" mass="89488">MFTVVNHSTIGLRFIITGFVFFLIGGILAMWIRSQLTFPGNDLLDHKTYAEAFTMHGTTMMFFFAVPIMEGIAVYLLPKMIGTRDLIYPRLSAFGYWCYLFGGILLYSSFLFDAVPDGGWFMYVPLNSAQFSPGSNVDFWLLGVTFAEISAVAAGVELIVAILKTRTSGMTINRMPLYAWYILVMAFMIVFGFPPLILASILLEIERAFGLPFYDTALGGDPLLWQHLFWIFGHPEVYIIFLPAAGLVTTMLPTFARHPIVGYNWVVMAVIATGFLSFGLWVHHMFAVGIPLLSLAFFSAASMAVAIPTGIQVFAWIATLWSGRPVMSTPMLYIFGFLFIFVLGGLTGVMVALVPFDWQVHDTHFIVAHLHYVLFGGMVFPLFAAFYYWLPLLSGREPSMHLSRVAFWTIFIGFNVTFLPMHLTGLWGMPRRVYTYVPGLGWDLLNFISTVGGFISAIGVAILMVDVITHFVAGKRVKPNVWNAGTLEWAMPTPVPPYNFASQPHVESREPLWKNPDLAREIQEGRHLLGHADVARREILMTSITHAKPQAVVILRGNTVVPLIAAGLTSLFFIGFLAKLYWLAAIGAAASLGALLVWAWQNGSRHDLGDVDGGAHGPLPVHHKLSLTPGWWGTLFALLADGTLFISLIFAYFYLWTVSPQWPPAEYRQASLGLPLAAFAVLLLAGLAAILAEVCIRKLRSGWAQALYATAAVSGVLFIVLQVLALQGSGVSAKEHAYGALIHTISGFQIVHVVIAIVMALFALLRVRHGYLHRTRPGEGKVVSLFWQYTMLQWLLGFATIHAFPSVVGG</sequence>
<dbReference type="Gene3D" id="1.20.210.10">
    <property type="entry name" value="Cytochrome c oxidase-like, subunit I domain"/>
    <property type="match status" value="1"/>
</dbReference>
<comment type="subcellular location">
    <subcellularLocation>
        <location evidence="1">Cell membrane</location>
        <topology evidence="1">Multi-pass membrane protein</topology>
    </subcellularLocation>
</comment>
<evidence type="ECO:0000256" key="18">
    <source>
        <dbReference type="RuleBase" id="RU000370"/>
    </source>
</evidence>
<evidence type="ECO:0000256" key="16">
    <source>
        <dbReference type="ARBA" id="ARBA00023136"/>
    </source>
</evidence>
<evidence type="ECO:0000256" key="9">
    <source>
        <dbReference type="ARBA" id="ARBA00022692"/>
    </source>
</evidence>
<dbReference type="PRINTS" id="PR01165">
    <property type="entry name" value="CYCOXIDASEI"/>
</dbReference>
<feature type="transmembrane region" description="Helical" evidence="19">
    <location>
        <begin position="366"/>
        <end position="390"/>
    </location>
</feature>
<comment type="catalytic activity">
    <reaction evidence="17">
        <text>4 Fe(II)-[cytochrome c] + O2 + 8 H(+)(in) = 4 Fe(III)-[cytochrome c] + 2 H2O + 4 H(+)(out)</text>
        <dbReference type="Rhea" id="RHEA:11436"/>
        <dbReference type="Rhea" id="RHEA-COMP:10350"/>
        <dbReference type="Rhea" id="RHEA-COMP:14399"/>
        <dbReference type="ChEBI" id="CHEBI:15377"/>
        <dbReference type="ChEBI" id="CHEBI:15378"/>
        <dbReference type="ChEBI" id="CHEBI:15379"/>
        <dbReference type="ChEBI" id="CHEBI:29033"/>
        <dbReference type="ChEBI" id="CHEBI:29034"/>
        <dbReference type="EC" id="7.1.1.9"/>
    </reaction>
</comment>
<keyword evidence="11" id="KW-1278">Translocase</keyword>
<gene>
    <name evidence="22" type="primary">ctaD</name>
    <name evidence="22" type="ORF">ACFFJK_17275</name>
</gene>
<comment type="caution">
    <text evidence="22">The sequence shown here is derived from an EMBL/GenBank/DDBJ whole genome shotgun (WGS) entry which is preliminary data.</text>
</comment>
<feature type="transmembrane region" description="Helical" evidence="19">
    <location>
        <begin position="674"/>
        <end position="694"/>
    </location>
</feature>
<name>A0ABV6FJD2_9BURK</name>
<keyword evidence="23" id="KW-1185">Reference proteome</keyword>
<keyword evidence="6" id="KW-1003">Cell membrane</keyword>
<evidence type="ECO:0000256" key="8">
    <source>
        <dbReference type="ARBA" id="ARBA00022660"/>
    </source>
</evidence>
<evidence type="ECO:0000256" key="13">
    <source>
        <dbReference type="ARBA" id="ARBA00022989"/>
    </source>
</evidence>
<dbReference type="PROSITE" id="PS50855">
    <property type="entry name" value="COX1"/>
    <property type="match status" value="1"/>
</dbReference>
<feature type="transmembrane region" description="Helical" evidence="19">
    <location>
        <begin position="631"/>
        <end position="654"/>
    </location>
</feature>
<dbReference type="InterPro" id="IPR013833">
    <property type="entry name" value="Cyt_c_oxidase_su3_a-hlx"/>
</dbReference>
<feature type="transmembrane region" description="Helical" evidence="19">
    <location>
        <begin position="295"/>
        <end position="320"/>
    </location>
</feature>
<evidence type="ECO:0000256" key="7">
    <source>
        <dbReference type="ARBA" id="ARBA00022617"/>
    </source>
</evidence>
<evidence type="ECO:0000259" key="20">
    <source>
        <dbReference type="PROSITE" id="PS50253"/>
    </source>
</evidence>
<dbReference type="EMBL" id="JBHLWP010000016">
    <property type="protein sequence ID" value="MFC0253651.1"/>
    <property type="molecule type" value="Genomic_DNA"/>
</dbReference>
<feature type="transmembrane region" description="Helical" evidence="19">
    <location>
        <begin position="260"/>
        <end position="283"/>
    </location>
</feature>
<evidence type="ECO:0000256" key="4">
    <source>
        <dbReference type="ARBA" id="ARBA00012949"/>
    </source>
</evidence>
<dbReference type="PANTHER" id="PTHR10422:SF35">
    <property type="entry name" value="CYTOCHROME BO(3) UBIQUINOL OXIDASE SUBUNIT 1"/>
    <property type="match status" value="1"/>
</dbReference>
<reference evidence="22 23" key="1">
    <citation type="submission" date="2024-09" db="EMBL/GenBank/DDBJ databases">
        <authorList>
            <person name="Sun Q."/>
            <person name="Mori K."/>
        </authorList>
    </citation>
    <scope>NUCLEOTIDE SEQUENCE [LARGE SCALE GENOMIC DNA]</scope>
    <source>
        <strain evidence="22 23">CCM 7792</strain>
    </source>
</reference>
<feature type="transmembrane region" description="Helical" evidence="19">
    <location>
        <begin position="175"/>
        <end position="203"/>
    </location>
</feature>
<dbReference type="InterPro" id="IPR023616">
    <property type="entry name" value="Cyt_c_oxase-like_su1_dom"/>
</dbReference>
<evidence type="ECO:0000256" key="19">
    <source>
        <dbReference type="SAM" id="Phobius"/>
    </source>
</evidence>
<feature type="transmembrane region" description="Helical" evidence="19">
    <location>
        <begin position="786"/>
        <end position="804"/>
    </location>
</feature>